<dbReference type="InterPro" id="IPR001547">
    <property type="entry name" value="Glyco_hydro_5"/>
</dbReference>
<dbReference type="Gene3D" id="3.20.20.80">
    <property type="entry name" value="Glycosidases"/>
    <property type="match status" value="2"/>
</dbReference>
<dbReference type="GO" id="GO:0008422">
    <property type="term" value="F:beta-glucosidase activity"/>
    <property type="evidence" value="ECO:0007669"/>
    <property type="project" value="TreeGrafter"/>
</dbReference>
<dbReference type="InterPro" id="IPR050386">
    <property type="entry name" value="Glycosyl_hydrolase_5"/>
</dbReference>
<keyword evidence="12" id="KW-1185">Reference proteome</keyword>
<dbReference type="OrthoDB" id="4771662at2"/>
<evidence type="ECO:0000256" key="8">
    <source>
        <dbReference type="SAM" id="MobiDB-lite"/>
    </source>
</evidence>
<dbReference type="InterPro" id="IPR017853">
    <property type="entry name" value="GH"/>
</dbReference>
<sequence length="595" mass="64839">MQPTRPPRPSALARLRGALLAIPLLALAACTESTRSAPEPSRTPDALTSTDPEGFVRAEGRHLVLGEERVRLKAVNFSNFYHRDLAGADLLSSAHHSAADFARVRELGFNSIRFAIDGDWHADAPDLFWDWLDQNVAWAREHGLRLILDLHTPVDSFWLDPTSDRVSFDLWTDPDARRRNVDLWREVATRYADEPAIAAYDLLNEPVTVDETGQQWRDLARDLVAAVRAVDDNHLLIVGGLYGVAGRYGIDPAEAHFLVDDDNVAYDFHFYEPVAYTHQYATWVEGPVQDGGAYPDPQAIVATGPRQLLLDSRIVTPSLPSGTTGWQVYDSGPVEVADEAAVAAMPMVVAQGGMRGTAYVDGVRVIEYGPDGTELRQIVDDPLDADGTVAWYSWQSGGVPARFARETGVGLDDGASLSVGDAGGDDAVAGWSNDRHLFPVVPGNRYRILGHMRGEGVKLDGDGVPGTVGLRLDVYAASPGAAGDGFLPRDKALLEHELMKHVRFGAEHDVPMSVMELGVVRQAFEMEGKGGDGWVADVLALLDEHDLSFAYWEYHGAQMGLYLGADAPPAEPNEPLHRVLGRELRRRAAGLVGAR</sequence>
<evidence type="ECO:0000256" key="3">
    <source>
        <dbReference type="ARBA" id="ARBA00023001"/>
    </source>
</evidence>
<proteinExistence type="inferred from homology"/>
<feature type="region of interest" description="Disordered" evidence="8">
    <location>
        <begin position="33"/>
        <end position="52"/>
    </location>
</feature>
<protein>
    <submittedName>
        <fullName evidence="11">Cellulase family glycosylhydrolase</fullName>
    </submittedName>
</protein>
<evidence type="ECO:0000256" key="9">
    <source>
        <dbReference type="SAM" id="SignalP"/>
    </source>
</evidence>
<keyword evidence="5 7" id="KW-0326">Glycosidase</keyword>
<name>A0A7J5UNS9_9MICO</name>
<evidence type="ECO:0000256" key="7">
    <source>
        <dbReference type="RuleBase" id="RU361153"/>
    </source>
</evidence>
<evidence type="ECO:0000256" key="6">
    <source>
        <dbReference type="ARBA" id="ARBA00023326"/>
    </source>
</evidence>
<dbReference type="GO" id="GO:0030245">
    <property type="term" value="P:cellulose catabolic process"/>
    <property type="evidence" value="ECO:0007669"/>
    <property type="project" value="UniProtKB-KW"/>
</dbReference>
<keyword evidence="4" id="KW-0119">Carbohydrate metabolism</keyword>
<dbReference type="Pfam" id="PF00150">
    <property type="entry name" value="Cellulase"/>
    <property type="match status" value="1"/>
</dbReference>
<dbReference type="GO" id="GO:0005576">
    <property type="term" value="C:extracellular region"/>
    <property type="evidence" value="ECO:0007669"/>
    <property type="project" value="TreeGrafter"/>
</dbReference>
<dbReference type="RefSeq" id="WP_152203236.1">
    <property type="nucleotide sequence ID" value="NZ_VUKF01000024.1"/>
</dbReference>
<dbReference type="EMBL" id="WHJE01000051">
    <property type="protein sequence ID" value="KAE8763891.1"/>
    <property type="molecule type" value="Genomic_DNA"/>
</dbReference>
<dbReference type="GO" id="GO:0009986">
    <property type="term" value="C:cell surface"/>
    <property type="evidence" value="ECO:0007669"/>
    <property type="project" value="TreeGrafter"/>
</dbReference>
<evidence type="ECO:0000256" key="2">
    <source>
        <dbReference type="ARBA" id="ARBA00022801"/>
    </source>
</evidence>
<comment type="caution">
    <text evidence="11">The sequence shown here is derived from an EMBL/GenBank/DDBJ whole genome shotgun (WGS) entry which is preliminary data.</text>
</comment>
<feature type="signal peptide" evidence="9">
    <location>
        <begin position="1"/>
        <end position="28"/>
    </location>
</feature>
<keyword evidence="3" id="KW-0136">Cellulose degradation</keyword>
<feature type="domain" description="Glycoside hydrolase family 5" evidence="10">
    <location>
        <begin position="96"/>
        <end position="282"/>
    </location>
</feature>
<accession>A0A7J5UNS9</accession>
<evidence type="ECO:0000256" key="1">
    <source>
        <dbReference type="ARBA" id="ARBA00005641"/>
    </source>
</evidence>
<dbReference type="Proteomes" id="UP000451860">
    <property type="component" value="Unassembled WGS sequence"/>
</dbReference>
<dbReference type="PANTHER" id="PTHR31297">
    <property type="entry name" value="GLUCAN ENDO-1,6-BETA-GLUCOSIDASE B"/>
    <property type="match status" value="1"/>
</dbReference>
<evidence type="ECO:0000256" key="4">
    <source>
        <dbReference type="ARBA" id="ARBA00023277"/>
    </source>
</evidence>
<feature type="chain" id="PRO_5029584218" evidence="9">
    <location>
        <begin position="29"/>
        <end position="595"/>
    </location>
</feature>
<keyword evidence="6" id="KW-0624">Polysaccharide degradation</keyword>
<reference evidence="11 12" key="1">
    <citation type="submission" date="2019-10" db="EMBL/GenBank/DDBJ databases">
        <title>Georgenia wutianyii sp. nov. and Georgenia yuyongxinii sp. nov. isolated from plateau pika (Ochotona curzoniae) in the Qinghai-Tibet plateau of China.</title>
        <authorList>
            <person name="Tian Z."/>
        </authorList>
    </citation>
    <scope>NUCLEOTIDE SEQUENCE [LARGE SCALE GENOMIC DNA]</scope>
    <source>
        <strain evidence="11 12">DSM 21501</strain>
    </source>
</reference>
<evidence type="ECO:0000313" key="11">
    <source>
        <dbReference type="EMBL" id="KAE8763891.1"/>
    </source>
</evidence>
<dbReference type="SUPFAM" id="SSF51445">
    <property type="entry name" value="(Trans)glycosidases"/>
    <property type="match status" value="1"/>
</dbReference>
<evidence type="ECO:0000259" key="10">
    <source>
        <dbReference type="Pfam" id="PF00150"/>
    </source>
</evidence>
<evidence type="ECO:0000256" key="5">
    <source>
        <dbReference type="ARBA" id="ARBA00023295"/>
    </source>
</evidence>
<dbReference type="AlphaFoldDB" id="A0A7J5UNS9"/>
<gene>
    <name evidence="11" type="ORF">GB883_11850</name>
</gene>
<keyword evidence="9" id="KW-0732">Signal</keyword>
<dbReference type="PROSITE" id="PS51257">
    <property type="entry name" value="PROKAR_LIPOPROTEIN"/>
    <property type="match status" value="1"/>
</dbReference>
<keyword evidence="2 7" id="KW-0378">Hydrolase</keyword>
<evidence type="ECO:0000313" key="12">
    <source>
        <dbReference type="Proteomes" id="UP000451860"/>
    </source>
</evidence>
<organism evidence="11 12">
    <name type="scientific">Georgenia thermotolerans</name>
    <dbReference type="NCBI Taxonomy" id="527326"/>
    <lineage>
        <taxon>Bacteria</taxon>
        <taxon>Bacillati</taxon>
        <taxon>Actinomycetota</taxon>
        <taxon>Actinomycetes</taxon>
        <taxon>Micrococcales</taxon>
        <taxon>Bogoriellaceae</taxon>
        <taxon>Georgenia</taxon>
    </lineage>
</organism>
<comment type="similarity">
    <text evidence="1 7">Belongs to the glycosyl hydrolase 5 (cellulase A) family.</text>
</comment>
<dbReference type="PANTHER" id="PTHR31297:SF41">
    <property type="entry name" value="ENDOGLUCANASE, PUTATIVE (AFU_ORTHOLOGUE AFUA_5G01830)-RELATED"/>
    <property type="match status" value="1"/>
</dbReference>